<keyword evidence="2" id="KW-1185">Reference proteome</keyword>
<name>A0A840RVD7_9BURK</name>
<gene>
    <name evidence="1" type="ORF">HNR39_002383</name>
</gene>
<dbReference type="AlphaFoldDB" id="A0A840RVD7"/>
<sequence length="168" mass="19568">MPDQRCPSHEQGQPEIQHVLVYLVNSKLKFEGYVTSIFASLAKNPVLRKISQKITDTYNADKSFYDKKRPILRRDKAGNIISGSETEILKYAEQIFERTGPKVFNEVLKTERPDYYEVYNNIVLSDFMKLIANSPYEIKIRDVLEHYVPFYEKAPITIGNANSWETNR</sequence>
<dbReference type="RefSeq" id="WP_168055960.1">
    <property type="nucleotide sequence ID" value="NZ_JAAOZT010000007.1"/>
</dbReference>
<dbReference type="EMBL" id="JACHHQ010000005">
    <property type="protein sequence ID" value="MBB5200541.1"/>
    <property type="molecule type" value="Genomic_DNA"/>
</dbReference>
<evidence type="ECO:0000313" key="1">
    <source>
        <dbReference type="EMBL" id="MBB5200541.1"/>
    </source>
</evidence>
<evidence type="ECO:0000313" key="2">
    <source>
        <dbReference type="Proteomes" id="UP000571084"/>
    </source>
</evidence>
<accession>A0A840RVD7</accession>
<proteinExistence type="predicted"/>
<reference evidence="1 2" key="1">
    <citation type="submission" date="2020-08" db="EMBL/GenBank/DDBJ databases">
        <title>Genomic Encyclopedia of Type Strains, Phase IV (KMG-IV): sequencing the most valuable type-strain genomes for metagenomic binning, comparative biology and taxonomic classification.</title>
        <authorList>
            <person name="Goeker M."/>
        </authorList>
    </citation>
    <scope>NUCLEOTIDE SEQUENCE [LARGE SCALE GENOMIC DNA]</scope>
    <source>
        <strain evidence="1 2">DSM 23240</strain>
    </source>
</reference>
<dbReference type="Gene3D" id="3.90.550.20">
    <property type="match status" value="1"/>
</dbReference>
<organism evidence="1 2">
    <name type="scientific">Glaciimonas immobilis</name>
    <dbReference type="NCBI Taxonomy" id="728004"/>
    <lineage>
        <taxon>Bacteria</taxon>
        <taxon>Pseudomonadati</taxon>
        <taxon>Pseudomonadota</taxon>
        <taxon>Betaproteobacteria</taxon>
        <taxon>Burkholderiales</taxon>
        <taxon>Oxalobacteraceae</taxon>
        <taxon>Glaciimonas</taxon>
    </lineage>
</organism>
<protein>
    <submittedName>
        <fullName evidence="1">Uncharacterized protein</fullName>
    </submittedName>
</protein>
<comment type="caution">
    <text evidence="1">The sequence shown here is derived from an EMBL/GenBank/DDBJ whole genome shotgun (WGS) entry which is preliminary data.</text>
</comment>
<dbReference type="Proteomes" id="UP000571084">
    <property type="component" value="Unassembled WGS sequence"/>
</dbReference>